<dbReference type="InterPro" id="IPR018368">
    <property type="entry name" value="ClpA/B_CS1"/>
</dbReference>
<keyword evidence="2 6" id="KW-0677">Repeat</keyword>
<dbReference type="Pfam" id="PF02861">
    <property type="entry name" value="Clp_N"/>
    <property type="match status" value="1"/>
</dbReference>
<dbReference type="Pfam" id="PF00004">
    <property type="entry name" value="AAA"/>
    <property type="match status" value="1"/>
</dbReference>
<dbReference type="InterPro" id="IPR001270">
    <property type="entry name" value="ClpA/B"/>
</dbReference>
<evidence type="ECO:0000256" key="1">
    <source>
        <dbReference type="ARBA" id="ARBA00008675"/>
    </source>
</evidence>
<gene>
    <name evidence="8" type="primary">tssH</name>
    <name evidence="8" type="ORF">NQF78_03335</name>
</gene>
<comment type="similarity">
    <text evidence="1">Belongs to the ClpA/ClpB family.</text>
</comment>
<sequence length="847" mass="92199">MELASLIGRLNPDNRRALERAAQRCLQRGHHFVEIEHLLLELLDIEGGDFAFLLPRFGLERDALSAEINKALDLFKAGSTRTPALSSHTLGLLEDAVVQASVLGLDSIRSGLLLLALIDRDERRSLLLNSASSLLRIPKEALRANLLEWTENSREHVGPRSAASSGNPAPRQDSVLDQYTQDLTADAHAGRIDPIVGRDGEIRQCIDILLRRRQNNPILVGAPGVGKTAVVEGLALRIAAGDVPPSLQEVSLRVLDLGLLQAGAGVKGEFEQRLKGVIDAVRSADKPIILFIDEAHTLIGAGGAEGGSDAANLLKPALARGELRTLAATTWMEYKKYFEKDPALARRFQLVQVEEPDEITAVEMLRGVAAKLEQHHGVQVLDAAIHEAVKLSHRYISGRQLPDKAISVLDTACARVALGQHDVPPPLESLRHRQNSLKDEVERLRREQATGLDHRERITLLESESQGNVQAIRELETRWSEERVAVRELLDTRRELLDLSERADSDKPDEATDSRIDHLAAELLRLEAGLDAIRQDDPLVPEQVDAKTVAAVIAGWTGIPVGKMLADEAHAVRTLGTRMGQRVMGQSTALNTIAQRLQAYRAGLTDPQKPVGVFLLVGPTGVGKTETAYALADALYGGERNLISINLSEYQEAHTVSQLKGAPPGYVGYGSGGVLTEAVRRKPYSVVLLDEIEKAHPDVLEAFYNVFDKGLMEDGTGLVVDFKNTVMLATSNVGAELLLDTPAAQLGSDAFNEALHKVLLQAFRPAFLARMTVVAYRPLDEATLEGIVLAKLEKLRGRYKAATGKQFEFDSGIVKAVLAKCSAAGARDVENVLMTQVTGKLAEWVLE</sequence>
<reference evidence="8 9" key="1">
    <citation type="submission" date="2022-07" db="EMBL/GenBank/DDBJ databases">
        <title>Characterization of plant growth promoting rhizobacteria (PGPR) for use as bioinoculants in agriculture.</title>
        <authorList>
            <person name="Hassen A.I."/>
            <person name="Pierneef R."/>
        </authorList>
    </citation>
    <scope>NUCLEOTIDE SEQUENCE [LARGE SCALE GENOMIC DNA]</scope>
    <source>
        <strain evidence="8 9">SARCC-3054</strain>
    </source>
</reference>
<keyword evidence="3" id="KW-0547">Nucleotide-binding</keyword>
<dbReference type="SUPFAM" id="SSF52540">
    <property type="entry name" value="P-loop containing nucleoside triphosphate hydrolases"/>
    <property type="match status" value="2"/>
</dbReference>
<evidence type="ECO:0000256" key="5">
    <source>
        <dbReference type="ARBA" id="ARBA00023186"/>
    </source>
</evidence>
<comment type="caution">
    <text evidence="8">The sequence shown here is derived from an EMBL/GenBank/DDBJ whole genome shotgun (WGS) entry which is preliminary data.</text>
</comment>
<protein>
    <submittedName>
        <fullName evidence="8">Type VI secretion system ATPase TssH</fullName>
    </submittedName>
</protein>
<dbReference type="PANTHER" id="PTHR11638">
    <property type="entry name" value="ATP-DEPENDENT CLP PROTEASE"/>
    <property type="match status" value="1"/>
</dbReference>
<evidence type="ECO:0000256" key="2">
    <source>
        <dbReference type="ARBA" id="ARBA00022737"/>
    </source>
</evidence>
<dbReference type="PROSITE" id="PS51903">
    <property type="entry name" value="CLP_R"/>
    <property type="match status" value="1"/>
</dbReference>
<evidence type="ECO:0000256" key="3">
    <source>
        <dbReference type="ARBA" id="ARBA00022741"/>
    </source>
</evidence>
<dbReference type="PANTHER" id="PTHR11638:SF184">
    <property type="entry name" value="ATPASE WITH CHAPERONE ACTIVITY"/>
    <property type="match status" value="1"/>
</dbReference>
<dbReference type="NCBIfam" id="TIGR03345">
    <property type="entry name" value="VI_ClpV1"/>
    <property type="match status" value="1"/>
</dbReference>
<dbReference type="RefSeq" id="WP_123467673.1">
    <property type="nucleotide sequence ID" value="NZ_JANIGP010000001.1"/>
</dbReference>
<evidence type="ECO:0000256" key="6">
    <source>
        <dbReference type="PROSITE-ProRule" id="PRU01251"/>
    </source>
</evidence>
<accession>A0ABT3YPB9</accession>
<dbReference type="InterPro" id="IPR041546">
    <property type="entry name" value="ClpA/ClpB_AAA_lid"/>
</dbReference>
<keyword evidence="5" id="KW-0143">Chaperone</keyword>
<dbReference type="CDD" id="cd19499">
    <property type="entry name" value="RecA-like_ClpB_Hsp104-like"/>
    <property type="match status" value="1"/>
</dbReference>
<dbReference type="SMART" id="SM00382">
    <property type="entry name" value="AAA"/>
    <property type="match status" value="2"/>
</dbReference>
<dbReference type="SUPFAM" id="SSF81923">
    <property type="entry name" value="Double Clp-N motif"/>
    <property type="match status" value="1"/>
</dbReference>
<dbReference type="InterPro" id="IPR050130">
    <property type="entry name" value="ClpA_ClpB"/>
</dbReference>
<keyword evidence="4" id="KW-0067">ATP-binding</keyword>
<dbReference type="Gene3D" id="3.40.50.300">
    <property type="entry name" value="P-loop containing nucleotide triphosphate hydrolases"/>
    <property type="match status" value="3"/>
</dbReference>
<dbReference type="InterPro" id="IPR004176">
    <property type="entry name" value="Clp_R_N"/>
</dbReference>
<proteinExistence type="inferred from homology"/>
<dbReference type="PRINTS" id="PR00300">
    <property type="entry name" value="CLPPROTEASEA"/>
</dbReference>
<dbReference type="PROSITE" id="PS00870">
    <property type="entry name" value="CLPAB_1"/>
    <property type="match status" value="1"/>
</dbReference>
<dbReference type="Pfam" id="PF17871">
    <property type="entry name" value="AAA_lid_9"/>
    <property type="match status" value="1"/>
</dbReference>
<feature type="domain" description="Clp R" evidence="7">
    <location>
        <begin position="7"/>
        <end position="148"/>
    </location>
</feature>
<dbReference type="InterPro" id="IPR003959">
    <property type="entry name" value="ATPase_AAA_core"/>
</dbReference>
<evidence type="ECO:0000313" key="8">
    <source>
        <dbReference type="EMBL" id="MCY0107328.1"/>
    </source>
</evidence>
<dbReference type="InterPro" id="IPR003593">
    <property type="entry name" value="AAA+_ATPase"/>
</dbReference>
<keyword evidence="9" id="KW-1185">Reference proteome</keyword>
<evidence type="ECO:0000313" key="9">
    <source>
        <dbReference type="Proteomes" id="UP001207830"/>
    </source>
</evidence>
<dbReference type="EMBL" id="JANIGP010000001">
    <property type="protein sequence ID" value="MCY0107328.1"/>
    <property type="molecule type" value="Genomic_DNA"/>
</dbReference>
<dbReference type="InterPro" id="IPR017729">
    <property type="entry name" value="ATPase_T6SS_ClpV1"/>
</dbReference>
<evidence type="ECO:0000259" key="7">
    <source>
        <dbReference type="PROSITE" id="PS51903"/>
    </source>
</evidence>
<evidence type="ECO:0000256" key="4">
    <source>
        <dbReference type="ARBA" id="ARBA00022840"/>
    </source>
</evidence>
<dbReference type="Pfam" id="PF07724">
    <property type="entry name" value="AAA_2"/>
    <property type="match status" value="1"/>
</dbReference>
<organism evidence="8 9">
    <name type="scientific">Pseudomonas monsensis</name>
    <dbReference type="NCBI Taxonomy" id="2745509"/>
    <lineage>
        <taxon>Bacteria</taxon>
        <taxon>Pseudomonadati</taxon>
        <taxon>Pseudomonadota</taxon>
        <taxon>Gammaproteobacteria</taxon>
        <taxon>Pseudomonadales</taxon>
        <taxon>Pseudomonadaceae</taxon>
        <taxon>Pseudomonas</taxon>
    </lineage>
</organism>
<name>A0ABT3YPB9_9PSED</name>
<dbReference type="Proteomes" id="UP001207830">
    <property type="component" value="Unassembled WGS sequence"/>
</dbReference>
<dbReference type="InterPro" id="IPR027417">
    <property type="entry name" value="P-loop_NTPase"/>
</dbReference>
<dbReference type="InterPro" id="IPR036628">
    <property type="entry name" value="Clp_N_dom_sf"/>
</dbReference>
<dbReference type="CDD" id="cd00009">
    <property type="entry name" value="AAA"/>
    <property type="match status" value="1"/>
</dbReference>
<dbReference type="Gene3D" id="1.10.1780.10">
    <property type="entry name" value="Clp, N-terminal domain"/>
    <property type="match status" value="1"/>
</dbReference>